<dbReference type="HAMAP" id="MF_01629">
    <property type="entry name" value="PdxH"/>
    <property type="match status" value="1"/>
</dbReference>
<dbReference type="NCBIfam" id="NF004231">
    <property type="entry name" value="PRK05679.1"/>
    <property type="match status" value="1"/>
</dbReference>
<feature type="binding site" evidence="5 7">
    <location>
        <position position="99"/>
    </location>
    <ligand>
        <name>FMN</name>
        <dbReference type="ChEBI" id="CHEBI:58210"/>
    </ligand>
</feature>
<dbReference type="Proteomes" id="UP000243528">
    <property type="component" value="Unassembled WGS sequence"/>
</dbReference>
<dbReference type="InterPro" id="IPR012349">
    <property type="entry name" value="Split_barrel_FMN-bd"/>
</dbReference>
<feature type="binding site" evidence="5 7">
    <location>
        <begin position="70"/>
        <end position="71"/>
    </location>
    <ligand>
        <name>FMN</name>
        <dbReference type="ChEBI" id="CHEBI:58210"/>
    </ligand>
</feature>
<dbReference type="OrthoDB" id="9780392at2"/>
<feature type="binding site" evidence="6">
    <location>
        <begin position="2"/>
        <end position="5"/>
    </location>
    <ligand>
        <name>substrate</name>
    </ligand>
</feature>
<sequence length="205" mass="22680">MRRRYTAGRLLEADLAADPFEEFRVWLHDAVASGLPEPNAMVLATVSAEGQPSTRNVLLKGVDADGFVFYTNQASRKAVEIEANPRVSLCFPWIAMERQVLVCGTATPVSRADSEAYWVTRPRESQISAWASRQSSVIGSREELEAAAAAVAGRYPDEVPLPQFWGGYRVAPVSVEFWQGGPARLHDRLCYLRDGDGWTVQRLAP</sequence>
<dbReference type="PANTHER" id="PTHR10851">
    <property type="entry name" value="PYRIDOXINE-5-PHOSPHATE OXIDASE"/>
    <property type="match status" value="1"/>
</dbReference>
<feature type="binding site" evidence="5 6">
    <location>
        <position position="117"/>
    </location>
    <ligand>
        <name>substrate</name>
    </ligand>
</feature>
<dbReference type="Gene3D" id="2.30.110.10">
    <property type="entry name" value="Electron Transport, Fmn-binding Protein, Chain A"/>
    <property type="match status" value="1"/>
</dbReference>
<evidence type="ECO:0000256" key="3">
    <source>
        <dbReference type="ARBA" id="ARBA00022643"/>
    </source>
</evidence>
<comment type="function">
    <text evidence="5">Catalyzes the oxidation of either pyridoxine 5'-phosphate (PNP) or pyridoxamine 5'-phosphate (PMP) into pyridoxal 5'-phosphate (PLP).</text>
</comment>
<dbReference type="SUPFAM" id="SSF50475">
    <property type="entry name" value="FMN-binding split barrel"/>
    <property type="match status" value="1"/>
</dbReference>
<dbReference type="EC" id="1.4.3.5" evidence="5"/>
<keyword evidence="5" id="KW-0664">Pyridoxine biosynthesis</keyword>
<feature type="binding site" evidence="5 7">
    <location>
        <begin position="55"/>
        <end position="60"/>
    </location>
    <ligand>
        <name>FMN</name>
        <dbReference type="ChEBI" id="CHEBI:58210"/>
    </ligand>
</feature>
<comment type="pathway">
    <text evidence="5">Cofactor metabolism; pyridoxal 5'-phosphate salvage; pyridoxal 5'-phosphate from pyridoxamine 5'-phosphate: step 1/1.</text>
</comment>
<gene>
    <name evidence="5" type="primary">pdxH</name>
    <name evidence="10" type="ORF">CLV30_12028</name>
</gene>
<feature type="binding site" evidence="5 7">
    <location>
        <begin position="134"/>
        <end position="135"/>
    </location>
    <ligand>
        <name>FMN</name>
        <dbReference type="ChEBI" id="CHEBI:58210"/>
    </ligand>
</feature>
<dbReference type="GO" id="GO:0010181">
    <property type="term" value="F:FMN binding"/>
    <property type="evidence" value="ECO:0007669"/>
    <property type="project" value="UniProtKB-UniRule"/>
</dbReference>
<evidence type="ECO:0000256" key="7">
    <source>
        <dbReference type="PIRSR" id="PIRSR000190-2"/>
    </source>
</evidence>
<keyword evidence="3 5" id="KW-0288">FMN</keyword>
<evidence type="ECO:0000313" key="10">
    <source>
        <dbReference type="EMBL" id="PSK98242.1"/>
    </source>
</evidence>
<feature type="binding site" evidence="5 6">
    <location>
        <position position="60"/>
    </location>
    <ligand>
        <name>substrate</name>
    </ligand>
</feature>
<evidence type="ECO:0000313" key="11">
    <source>
        <dbReference type="Proteomes" id="UP000243528"/>
    </source>
</evidence>
<feature type="binding site" evidence="5 7">
    <location>
        <position position="188"/>
    </location>
    <ligand>
        <name>FMN</name>
        <dbReference type="ChEBI" id="CHEBI:58210"/>
    </ligand>
</feature>
<feature type="binding site" evidence="5 7">
    <location>
        <position position="77"/>
    </location>
    <ligand>
        <name>FMN</name>
        <dbReference type="ChEBI" id="CHEBI:58210"/>
    </ligand>
</feature>
<comment type="cofactor">
    <cofactor evidence="5 7">
        <name>FMN</name>
        <dbReference type="ChEBI" id="CHEBI:58210"/>
    </cofactor>
    <text evidence="5 7">Binds 1 FMN per subunit.</text>
</comment>
<comment type="catalytic activity">
    <reaction evidence="5">
        <text>pyridoxine 5'-phosphate + O2 = pyridoxal 5'-phosphate + H2O2</text>
        <dbReference type="Rhea" id="RHEA:15149"/>
        <dbReference type="ChEBI" id="CHEBI:15379"/>
        <dbReference type="ChEBI" id="CHEBI:16240"/>
        <dbReference type="ChEBI" id="CHEBI:58589"/>
        <dbReference type="ChEBI" id="CHEBI:597326"/>
        <dbReference type="EC" id="1.4.3.5"/>
    </reaction>
</comment>
<dbReference type="EMBL" id="PYGE01000020">
    <property type="protein sequence ID" value="PSK98242.1"/>
    <property type="molecule type" value="Genomic_DNA"/>
</dbReference>
<feature type="binding site" evidence="5 7">
    <location>
        <position position="76"/>
    </location>
    <ligand>
        <name>FMN</name>
        <dbReference type="ChEBI" id="CHEBI:58210"/>
    </ligand>
</feature>
<feature type="binding site" evidence="5 6">
    <location>
        <begin position="184"/>
        <end position="186"/>
    </location>
    <ligand>
        <name>substrate</name>
    </ligand>
</feature>
<dbReference type="PIRSF" id="PIRSF000190">
    <property type="entry name" value="Pyd_amn-ph_oxd"/>
    <property type="match status" value="1"/>
</dbReference>
<comment type="similarity">
    <text evidence="1 5">Belongs to the pyridoxamine 5'-phosphate oxidase family.</text>
</comment>
<comment type="catalytic activity">
    <reaction evidence="5">
        <text>pyridoxamine 5'-phosphate + O2 + H2O = pyridoxal 5'-phosphate + H2O2 + NH4(+)</text>
        <dbReference type="Rhea" id="RHEA:15817"/>
        <dbReference type="ChEBI" id="CHEBI:15377"/>
        <dbReference type="ChEBI" id="CHEBI:15379"/>
        <dbReference type="ChEBI" id="CHEBI:16240"/>
        <dbReference type="ChEBI" id="CHEBI:28938"/>
        <dbReference type="ChEBI" id="CHEBI:58451"/>
        <dbReference type="ChEBI" id="CHEBI:597326"/>
        <dbReference type="EC" id="1.4.3.5"/>
    </reaction>
</comment>
<organism evidence="10 11">
    <name type="scientific">Haloactinopolyspora alba</name>
    <dbReference type="NCBI Taxonomy" id="648780"/>
    <lineage>
        <taxon>Bacteria</taxon>
        <taxon>Bacillati</taxon>
        <taxon>Actinomycetota</taxon>
        <taxon>Actinomycetes</taxon>
        <taxon>Jiangellales</taxon>
        <taxon>Jiangellaceae</taxon>
        <taxon>Haloactinopolyspora</taxon>
    </lineage>
</organism>
<dbReference type="Pfam" id="PF10590">
    <property type="entry name" value="PNP_phzG_C"/>
    <property type="match status" value="1"/>
</dbReference>
<keyword evidence="4 5" id="KW-0560">Oxidoreductase</keyword>
<feature type="binding site" evidence="5 6">
    <location>
        <position position="125"/>
    </location>
    <ligand>
        <name>substrate</name>
    </ligand>
</feature>
<feature type="binding site" evidence="5 7">
    <location>
        <position position="178"/>
    </location>
    <ligand>
        <name>FMN</name>
        <dbReference type="ChEBI" id="CHEBI:58210"/>
    </ligand>
</feature>
<dbReference type="PROSITE" id="PS01064">
    <property type="entry name" value="PYRIDOX_OXIDASE"/>
    <property type="match status" value="1"/>
</dbReference>
<dbReference type="NCBIfam" id="TIGR00558">
    <property type="entry name" value="pdxH"/>
    <property type="match status" value="1"/>
</dbReference>
<protein>
    <recommendedName>
        <fullName evidence="5">Pyridoxine/pyridoxamine 5'-phosphate oxidase</fullName>
        <ecNumber evidence="5">1.4.3.5</ecNumber>
    </recommendedName>
    <alternativeName>
        <fullName evidence="5">PNP/PMP oxidase</fullName>
        <shortName evidence="5">PNPOx</shortName>
    </alternativeName>
    <alternativeName>
        <fullName evidence="5">Pyridoxal 5'-phosphate synthase</fullName>
    </alternativeName>
</protein>
<comment type="caution">
    <text evidence="10">The sequence shown here is derived from an EMBL/GenBank/DDBJ whole genome shotgun (WGS) entry which is preliminary data.</text>
</comment>
<accession>A0A2P8DLZ8</accession>
<name>A0A2P8DLZ8_9ACTN</name>
<evidence type="ECO:0000256" key="4">
    <source>
        <dbReference type="ARBA" id="ARBA00023002"/>
    </source>
</evidence>
<dbReference type="InterPro" id="IPR019740">
    <property type="entry name" value="Pyridox_Oxase_CS"/>
</dbReference>
<feature type="domain" description="Pyridoxine 5'-phosphate oxidase dimerisation C-terminal" evidence="9">
    <location>
        <begin position="165"/>
        <end position="205"/>
    </location>
</feature>
<keyword evidence="11" id="KW-1185">Reference proteome</keyword>
<evidence type="ECO:0000256" key="1">
    <source>
        <dbReference type="ARBA" id="ARBA00007301"/>
    </source>
</evidence>
<feature type="binding site" evidence="5 6">
    <location>
        <position position="121"/>
    </location>
    <ligand>
        <name>substrate</name>
    </ligand>
</feature>
<dbReference type="InterPro" id="IPR011576">
    <property type="entry name" value="Pyridox_Oxase_N"/>
</dbReference>
<dbReference type="GO" id="GO:0004733">
    <property type="term" value="F:pyridoxamine phosphate oxidase activity"/>
    <property type="evidence" value="ECO:0007669"/>
    <property type="project" value="UniProtKB-UniRule"/>
</dbReference>
<dbReference type="InterPro" id="IPR019576">
    <property type="entry name" value="Pyridoxamine_oxidase_dimer_C"/>
</dbReference>
<dbReference type="GO" id="GO:0008615">
    <property type="term" value="P:pyridoxine biosynthetic process"/>
    <property type="evidence" value="ECO:0007669"/>
    <property type="project" value="UniProtKB-UniRule"/>
</dbReference>
<dbReference type="UniPathway" id="UPA01068">
    <property type="reaction ID" value="UER00304"/>
</dbReference>
<keyword evidence="2 5" id="KW-0285">Flavoprotein</keyword>
<feature type="domain" description="Pyridoxamine 5'-phosphate oxidase N-terminal" evidence="8">
    <location>
        <begin position="27"/>
        <end position="152"/>
    </location>
</feature>
<evidence type="ECO:0000256" key="2">
    <source>
        <dbReference type="ARBA" id="ARBA00022630"/>
    </source>
</evidence>
<evidence type="ECO:0000259" key="8">
    <source>
        <dbReference type="Pfam" id="PF01243"/>
    </source>
</evidence>
<dbReference type="InterPro" id="IPR000659">
    <property type="entry name" value="Pyridox_Oxase"/>
</dbReference>
<evidence type="ECO:0000256" key="5">
    <source>
        <dbReference type="HAMAP-Rule" id="MF_01629"/>
    </source>
</evidence>
<reference evidence="10 11" key="1">
    <citation type="submission" date="2018-03" db="EMBL/GenBank/DDBJ databases">
        <title>Genomic Encyclopedia of Archaeal and Bacterial Type Strains, Phase II (KMG-II): from individual species to whole genera.</title>
        <authorList>
            <person name="Goeker M."/>
        </authorList>
    </citation>
    <scope>NUCLEOTIDE SEQUENCE [LARGE SCALE GENOMIC DNA]</scope>
    <source>
        <strain evidence="10 11">DSM 45211</strain>
    </source>
</reference>
<dbReference type="Pfam" id="PF01243">
    <property type="entry name" value="PNPOx_N"/>
    <property type="match status" value="1"/>
</dbReference>
<proteinExistence type="inferred from homology"/>
<comment type="subunit">
    <text evidence="5">Homodimer.</text>
</comment>
<evidence type="ECO:0000256" key="6">
    <source>
        <dbReference type="PIRSR" id="PIRSR000190-1"/>
    </source>
</evidence>
<dbReference type="PANTHER" id="PTHR10851:SF0">
    <property type="entry name" value="PYRIDOXINE-5'-PHOSPHATE OXIDASE"/>
    <property type="match status" value="1"/>
</dbReference>
<dbReference type="AlphaFoldDB" id="A0A2P8DLZ8"/>
<comment type="pathway">
    <text evidence="5">Cofactor metabolism; pyridoxal 5'-phosphate salvage; pyridoxal 5'-phosphate from pyridoxine 5'-phosphate: step 1/1.</text>
</comment>
<evidence type="ECO:0000259" key="9">
    <source>
        <dbReference type="Pfam" id="PF10590"/>
    </source>
</evidence>